<dbReference type="InterPro" id="IPR017519">
    <property type="entry name" value="CHP03085"/>
</dbReference>
<name>A0ABP9QUE9_9PSEU</name>
<comment type="caution">
    <text evidence="1">The sequence shown here is derived from an EMBL/GenBank/DDBJ whole genome shotgun (WGS) entry which is preliminary data.</text>
</comment>
<gene>
    <name evidence="1" type="ORF">GCM10023321_60880</name>
</gene>
<dbReference type="Proteomes" id="UP001428817">
    <property type="component" value="Unassembled WGS sequence"/>
</dbReference>
<dbReference type="EMBL" id="BAABJP010000039">
    <property type="protein sequence ID" value="GAA5167776.1"/>
    <property type="molecule type" value="Genomic_DNA"/>
</dbReference>
<sequence>MRLVPEERAALCDLFAALGPEAPTVLPGWRAEELLAHMLVRERQPLYAPGILVPALAGRTEAAMRSYGKMPWSRRVELLRGGAPPWSPYWLAPVDEKANLVEFFVHYEDLARAQPDWRPRELSPERQEAIWSMLRLSARVLYRRSPVGVLLRHPTRERGTDIHARPGSSRVTITAPPGELLLHAFGREQARVELDGTPEDLEALEKTPRGI</sequence>
<dbReference type="InterPro" id="IPR017517">
    <property type="entry name" value="Maleyloyr_isom"/>
</dbReference>
<dbReference type="NCBIfam" id="TIGR03085">
    <property type="entry name" value="TIGR03085 family metal-binding protein"/>
    <property type="match status" value="1"/>
</dbReference>
<reference evidence="2" key="1">
    <citation type="journal article" date="2019" name="Int. J. Syst. Evol. Microbiol.">
        <title>The Global Catalogue of Microorganisms (GCM) 10K type strain sequencing project: providing services to taxonomists for standard genome sequencing and annotation.</title>
        <authorList>
            <consortium name="The Broad Institute Genomics Platform"/>
            <consortium name="The Broad Institute Genome Sequencing Center for Infectious Disease"/>
            <person name="Wu L."/>
            <person name="Ma J."/>
        </authorList>
    </citation>
    <scope>NUCLEOTIDE SEQUENCE [LARGE SCALE GENOMIC DNA]</scope>
    <source>
        <strain evidence="2">JCM 18303</strain>
    </source>
</reference>
<dbReference type="NCBIfam" id="TIGR03083">
    <property type="entry name" value="maleylpyruvate isomerase family mycothiol-dependent enzyme"/>
    <property type="match status" value="1"/>
</dbReference>
<keyword evidence="2" id="KW-1185">Reference proteome</keyword>
<dbReference type="RefSeq" id="WP_185065280.1">
    <property type="nucleotide sequence ID" value="NZ_BAABJP010000039.1"/>
</dbReference>
<dbReference type="InterPro" id="IPR034660">
    <property type="entry name" value="DinB/YfiT-like"/>
</dbReference>
<protein>
    <submittedName>
        <fullName evidence="1">TIGR03085 family metal-binding protein</fullName>
    </submittedName>
</protein>
<accession>A0ABP9QUE9</accession>
<dbReference type="SUPFAM" id="SSF109854">
    <property type="entry name" value="DinB/YfiT-like putative metalloenzymes"/>
    <property type="match status" value="1"/>
</dbReference>
<organism evidence="1 2">
    <name type="scientific">Pseudonocardia eucalypti</name>
    <dbReference type="NCBI Taxonomy" id="648755"/>
    <lineage>
        <taxon>Bacteria</taxon>
        <taxon>Bacillati</taxon>
        <taxon>Actinomycetota</taxon>
        <taxon>Actinomycetes</taxon>
        <taxon>Pseudonocardiales</taxon>
        <taxon>Pseudonocardiaceae</taxon>
        <taxon>Pseudonocardia</taxon>
    </lineage>
</organism>
<evidence type="ECO:0000313" key="1">
    <source>
        <dbReference type="EMBL" id="GAA5167776.1"/>
    </source>
</evidence>
<proteinExistence type="predicted"/>
<evidence type="ECO:0000313" key="2">
    <source>
        <dbReference type="Proteomes" id="UP001428817"/>
    </source>
</evidence>